<reference evidence="1 2" key="1">
    <citation type="journal article" date="2019" name="Nat. Ecol. Evol.">
        <title>Megaphylogeny resolves global patterns of mushroom evolution.</title>
        <authorList>
            <person name="Varga T."/>
            <person name="Krizsan K."/>
            <person name="Foldi C."/>
            <person name="Dima B."/>
            <person name="Sanchez-Garcia M."/>
            <person name="Sanchez-Ramirez S."/>
            <person name="Szollosi G.J."/>
            <person name="Szarkandi J.G."/>
            <person name="Papp V."/>
            <person name="Albert L."/>
            <person name="Andreopoulos W."/>
            <person name="Angelini C."/>
            <person name="Antonin V."/>
            <person name="Barry K.W."/>
            <person name="Bougher N.L."/>
            <person name="Buchanan P."/>
            <person name="Buyck B."/>
            <person name="Bense V."/>
            <person name="Catcheside P."/>
            <person name="Chovatia M."/>
            <person name="Cooper J."/>
            <person name="Damon W."/>
            <person name="Desjardin D."/>
            <person name="Finy P."/>
            <person name="Geml J."/>
            <person name="Haridas S."/>
            <person name="Hughes K."/>
            <person name="Justo A."/>
            <person name="Karasinski D."/>
            <person name="Kautmanova I."/>
            <person name="Kiss B."/>
            <person name="Kocsube S."/>
            <person name="Kotiranta H."/>
            <person name="LaButti K.M."/>
            <person name="Lechner B.E."/>
            <person name="Liimatainen K."/>
            <person name="Lipzen A."/>
            <person name="Lukacs Z."/>
            <person name="Mihaltcheva S."/>
            <person name="Morgado L.N."/>
            <person name="Niskanen T."/>
            <person name="Noordeloos M.E."/>
            <person name="Ohm R.A."/>
            <person name="Ortiz-Santana B."/>
            <person name="Ovrebo C."/>
            <person name="Racz N."/>
            <person name="Riley R."/>
            <person name="Savchenko A."/>
            <person name="Shiryaev A."/>
            <person name="Soop K."/>
            <person name="Spirin V."/>
            <person name="Szebenyi C."/>
            <person name="Tomsovsky M."/>
            <person name="Tulloss R.E."/>
            <person name="Uehling J."/>
            <person name="Grigoriev I.V."/>
            <person name="Vagvolgyi C."/>
            <person name="Papp T."/>
            <person name="Martin F.M."/>
            <person name="Miettinen O."/>
            <person name="Hibbett D.S."/>
            <person name="Nagy L.G."/>
        </authorList>
    </citation>
    <scope>NUCLEOTIDE SEQUENCE [LARGE SCALE GENOMIC DNA]</scope>
    <source>
        <strain evidence="1 2">FP101781</strain>
    </source>
</reference>
<name>A0A4Y7TCP9_COPMI</name>
<dbReference type="EMBL" id="QPFP01000019">
    <property type="protein sequence ID" value="TEB31342.1"/>
    <property type="molecule type" value="Genomic_DNA"/>
</dbReference>
<organism evidence="1 2">
    <name type="scientific">Coprinellus micaceus</name>
    <name type="common">Glistening ink-cap mushroom</name>
    <name type="synonym">Coprinus micaceus</name>
    <dbReference type="NCBI Taxonomy" id="71717"/>
    <lineage>
        <taxon>Eukaryota</taxon>
        <taxon>Fungi</taxon>
        <taxon>Dikarya</taxon>
        <taxon>Basidiomycota</taxon>
        <taxon>Agaricomycotina</taxon>
        <taxon>Agaricomycetes</taxon>
        <taxon>Agaricomycetidae</taxon>
        <taxon>Agaricales</taxon>
        <taxon>Agaricineae</taxon>
        <taxon>Psathyrellaceae</taxon>
        <taxon>Coprinellus</taxon>
    </lineage>
</organism>
<dbReference type="Proteomes" id="UP000298030">
    <property type="component" value="Unassembled WGS sequence"/>
</dbReference>
<accession>A0A4Y7TCP9</accession>
<evidence type="ECO:0000313" key="2">
    <source>
        <dbReference type="Proteomes" id="UP000298030"/>
    </source>
</evidence>
<comment type="caution">
    <text evidence="1">The sequence shown here is derived from an EMBL/GenBank/DDBJ whole genome shotgun (WGS) entry which is preliminary data.</text>
</comment>
<protein>
    <submittedName>
        <fullName evidence="1">Uncharacterized protein</fullName>
    </submittedName>
</protein>
<dbReference type="AlphaFoldDB" id="A0A4Y7TCP9"/>
<gene>
    <name evidence="1" type="ORF">FA13DRAFT_361569</name>
</gene>
<keyword evidence="2" id="KW-1185">Reference proteome</keyword>
<proteinExistence type="predicted"/>
<evidence type="ECO:0000313" key="1">
    <source>
        <dbReference type="EMBL" id="TEB31342.1"/>
    </source>
</evidence>
<sequence length="107" mass="11957">MSLPHGDTWEWPEAARVSPGFPARFPDRPYPNGVHNAKFFFSSMRSVLPDKVGQPTLVDFVSTTPVVKAFLSLASDTRHSSCRSLKCDYRPTPSCPAGRRKHLIVSR</sequence>